<proteinExistence type="inferred from homology"/>
<dbReference type="PANTHER" id="PTHR42803">
    <property type="entry name" value="ACYL-COA DEHYDROGENASE"/>
    <property type="match status" value="1"/>
</dbReference>
<dbReference type="InterPro" id="IPR009100">
    <property type="entry name" value="AcylCoA_DH/oxidase_NM_dom_sf"/>
</dbReference>
<evidence type="ECO:0000256" key="3">
    <source>
        <dbReference type="ARBA" id="ARBA00022630"/>
    </source>
</evidence>
<accession>A0ABT8YTI4</accession>
<comment type="similarity">
    <text evidence="2">Belongs to the acyl-CoA dehydrogenase family.</text>
</comment>
<dbReference type="Gene3D" id="1.10.540.10">
    <property type="entry name" value="Acyl-CoA dehydrogenase/oxidase, N-terminal domain"/>
    <property type="match status" value="1"/>
</dbReference>
<feature type="domain" description="Acetyl-CoA dehydrogenase-like C-terminal" evidence="6">
    <location>
        <begin position="487"/>
        <end position="601"/>
    </location>
</feature>
<comment type="cofactor">
    <cofactor evidence="1">
        <name>FAD</name>
        <dbReference type="ChEBI" id="CHEBI:57692"/>
    </cofactor>
</comment>
<evidence type="ECO:0000313" key="7">
    <source>
        <dbReference type="EMBL" id="MDO6966830.1"/>
    </source>
</evidence>
<dbReference type="Gene3D" id="2.40.110.10">
    <property type="entry name" value="Butyryl-CoA Dehydrogenase, subunit A, domain 2"/>
    <property type="match status" value="1"/>
</dbReference>
<sequence length="608" mass="65754">MGQNAIDRDNLDFLVFDWLGLEALFAQPLFADHNRQSVAALLDLAEKLAADRFLPVYKLSDRVEPAFSDGEVTVLPEIAAAHIAYAEAGFIAAPFSAELDGLQVPETVQTAAMAQFMAANVAASAYGMLTTGNARLLAKYGTPLQIEHFVRPQLAGQATGTMCLSEPQAGSSLGDIRTRAVPDGSDALGARFRIIGNKMWISGGDHDITDNIVHLVLAKIPEADGTLPVGTAGISLFIVPKWLIDAEGKRGDRNDVIVAGLNHKMGYRGTSNCLLNFGEGTRFRPEGQAGAIGYLVGEPGQGLAIMFHMMNEARIAVGLGAAAIAMRSHALSVDYARERAQGRTSQQSKEAPPTAIIEHPDVKRMLLAQKCYAEGAFSLVLLASRLIDDRTGAADKAAFQDADLLLGLLTPIAKTWSSEWGVKASDIAIQIHGGYGYTRDFDVEQLYRDNRLNPIHEGTTGIQGIDFAGRKLMREGDRALDLLESRVLATCRSASDLSGLAVHAHRLEKLWRQFHSVAKALPSVDREALLSNATELTDAFGHIVVGWIWLDQTVLIMGDAARSESRLAAGKRAACDYFYNHELPRITQVLELARSMPRVIADTPSSVF</sequence>
<evidence type="ECO:0000259" key="5">
    <source>
        <dbReference type="Pfam" id="PF00441"/>
    </source>
</evidence>
<dbReference type="InterPro" id="IPR036250">
    <property type="entry name" value="AcylCo_DH-like_C"/>
</dbReference>
<dbReference type="Proteomes" id="UP001174932">
    <property type="component" value="Unassembled WGS sequence"/>
</dbReference>
<reference evidence="7" key="1">
    <citation type="journal article" date="2015" name="Int. J. Syst. Evol. Microbiol.">
        <title>Rhizobium alvei sp. nov., isolated from a freshwater river.</title>
        <authorList>
            <person name="Sheu S.Y."/>
            <person name="Huang H.W."/>
            <person name="Young C.C."/>
            <person name="Chen W.M."/>
        </authorList>
    </citation>
    <scope>NUCLEOTIDE SEQUENCE</scope>
    <source>
        <strain evidence="7">TNR-22</strain>
    </source>
</reference>
<dbReference type="InterPro" id="IPR052166">
    <property type="entry name" value="Diverse_Acyl-CoA_DH"/>
</dbReference>
<gene>
    <name evidence="7" type="ORF">Q4481_22990</name>
</gene>
<dbReference type="PANTHER" id="PTHR42803:SF3">
    <property type="entry name" value="ACYL-COA DEHYDROGENASE-RELATED"/>
    <property type="match status" value="1"/>
</dbReference>
<evidence type="ECO:0000259" key="6">
    <source>
        <dbReference type="Pfam" id="PF12806"/>
    </source>
</evidence>
<dbReference type="InterPro" id="IPR037069">
    <property type="entry name" value="AcylCoA_DH/ox_N_sf"/>
</dbReference>
<name>A0ABT8YTI4_9HYPH</name>
<reference evidence="7" key="2">
    <citation type="submission" date="2023-07" db="EMBL/GenBank/DDBJ databases">
        <authorList>
            <person name="Shen H."/>
        </authorList>
    </citation>
    <scope>NUCLEOTIDE SEQUENCE</scope>
    <source>
        <strain evidence="7">TNR-22</strain>
    </source>
</reference>
<comment type="caution">
    <text evidence="7">The sequence shown here is derived from an EMBL/GenBank/DDBJ whole genome shotgun (WGS) entry which is preliminary data.</text>
</comment>
<dbReference type="SUPFAM" id="SSF56645">
    <property type="entry name" value="Acyl-CoA dehydrogenase NM domain-like"/>
    <property type="match status" value="1"/>
</dbReference>
<dbReference type="InterPro" id="IPR046373">
    <property type="entry name" value="Acyl-CoA_Oxase/DH_mid-dom_sf"/>
</dbReference>
<dbReference type="InterPro" id="IPR025878">
    <property type="entry name" value="Acyl-CoA_dh-like_C_dom"/>
</dbReference>
<dbReference type="Gene3D" id="1.20.140.10">
    <property type="entry name" value="Butyryl-CoA Dehydrogenase, subunit A, domain 3"/>
    <property type="match status" value="1"/>
</dbReference>
<dbReference type="Pfam" id="PF12806">
    <property type="entry name" value="Acyl-CoA_dh_C"/>
    <property type="match status" value="1"/>
</dbReference>
<keyword evidence="3" id="KW-0285">Flavoprotein</keyword>
<evidence type="ECO:0000256" key="4">
    <source>
        <dbReference type="ARBA" id="ARBA00022827"/>
    </source>
</evidence>
<evidence type="ECO:0000256" key="2">
    <source>
        <dbReference type="ARBA" id="ARBA00009347"/>
    </source>
</evidence>
<evidence type="ECO:0000256" key="1">
    <source>
        <dbReference type="ARBA" id="ARBA00001974"/>
    </source>
</evidence>
<organism evidence="7 8">
    <name type="scientific">Rhizobium alvei</name>
    <dbReference type="NCBI Taxonomy" id="1132659"/>
    <lineage>
        <taxon>Bacteria</taxon>
        <taxon>Pseudomonadati</taxon>
        <taxon>Pseudomonadota</taxon>
        <taxon>Alphaproteobacteria</taxon>
        <taxon>Hyphomicrobiales</taxon>
        <taxon>Rhizobiaceae</taxon>
        <taxon>Rhizobium/Agrobacterium group</taxon>
        <taxon>Rhizobium</taxon>
    </lineage>
</organism>
<dbReference type="EMBL" id="JAUOZU010000022">
    <property type="protein sequence ID" value="MDO6966830.1"/>
    <property type="molecule type" value="Genomic_DNA"/>
</dbReference>
<protein>
    <submittedName>
        <fullName evidence="7">Acyl-CoA dehydrogenase</fullName>
    </submittedName>
</protein>
<dbReference type="RefSeq" id="WP_304378759.1">
    <property type="nucleotide sequence ID" value="NZ_JAUOZU010000022.1"/>
</dbReference>
<keyword evidence="4" id="KW-0274">FAD</keyword>
<dbReference type="SUPFAM" id="SSF47203">
    <property type="entry name" value="Acyl-CoA dehydrogenase C-terminal domain-like"/>
    <property type="match status" value="1"/>
</dbReference>
<keyword evidence="8" id="KW-1185">Reference proteome</keyword>
<dbReference type="Pfam" id="PF00441">
    <property type="entry name" value="Acyl-CoA_dh_1"/>
    <property type="match status" value="1"/>
</dbReference>
<feature type="domain" description="Acyl-CoA dehydrogenase/oxidase C-terminal" evidence="5">
    <location>
        <begin position="300"/>
        <end position="466"/>
    </location>
</feature>
<dbReference type="InterPro" id="IPR009075">
    <property type="entry name" value="AcylCo_DH/oxidase_C"/>
</dbReference>
<evidence type="ECO:0000313" key="8">
    <source>
        <dbReference type="Proteomes" id="UP001174932"/>
    </source>
</evidence>